<protein>
    <submittedName>
        <fullName evidence="1">Uncharacterized protein</fullName>
    </submittedName>
</protein>
<proteinExistence type="predicted"/>
<dbReference type="Proteomes" id="UP000092713">
    <property type="component" value="Unassembled WGS sequence"/>
</dbReference>
<dbReference type="AlphaFoldDB" id="A0A1A7C631"/>
<reference evidence="1 2" key="1">
    <citation type="submission" date="2016-04" db="EMBL/GenBank/DDBJ databases">
        <title>Draft genome sequence of Janthinobacterium psychrotolerans sp. nov., isolated from freshwater sediments in Denmark.</title>
        <authorList>
            <person name="Gong X."/>
            <person name="Skrivergaard S."/>
            <person name="Korsgaard B.S."/>
            <person name="Schreiber L."/>
            <person name="Marshall I.P."/>
            <person name="Finster K."/>
            <person name="Schramm A."/>
        </authorList>
    </citation>
    <scope>NUCLEOTIDE SEQUENCE [LARGE SCALE GENOMIC DNA]</scope>
    <source>
        <strain evidence="1 2">S3-2</strain>
    </source>
</reference>
<keyword evidence="2" id="KW-1185">Reference proteome</keyword>
<accession>A0A1A7C631</accession>
<dbReference type="OrthoDB" id="9893574at2"/>
<dbReference type="RefSeq" id="WP_065306244.1">
    <property type="nucleotide sequence ID" value="NZ_LOCQ01000038.1"/>
</dbReference>
<dbReference type="EMBL" id="LOCQ01000038">
    <property type="protein sequence ID" value="OBV41167.1"/>
    <property type="molecule type" value="Genomic_DNA"/>
</dbReference>
<comment type="caution">
    <text evidence="1">The sequence shown here is derived from an EMBL/GenBank/DDBJ whole genome shotgun (WGS) entry which is preliminary data.</text>
</comment>
<name>A0A1A7C631_9BURK</name>
<evidence type="ECO:0000313" key="2">
    <source>
        <dbReference type="Proteomes" id="UP000092713"/>
    </source>
</evidence>
<sequence>MFNFFKKPLPPSPLESQPTPRAVLPTYVTDKVVVLSKAGPSIRNTYEIRLALFMAKSRNLRFILAVRPCTLIETSVRDLLAEHDGLIEETQMGDFCVSVGWGYEDGENEGWVLGDAAALAALVGEVRSGRLREFLIPGGRVAGADLTEMAAELRQESLSATNIDKEPVQEALLSLIANASRNGGTLFIQ</sequence>
<organism evidence="1 2">
    <name type="scientific">Janthinobacterium psychrotolerans</name>
    <dbReference type="NCBI Taxonomy" id="1747903"/>
    <lineage>
        <taxon>Bacteria</taxon>
        <taxon>Pseudomonadati</taxon>
        <taxon>Pseudomonadota</taxon>
        <taxon>Betaproteobacteria</taxon>
        <taxon>Burkholderiales</taxon>
        <taxon>Oxalobacteraceae</taxon>
        <taxon>Janthinobacterium</taxon>
    </lineage>
</organism>
<gene>
    <name evidence="1" type="ORF">ASR47_102524</name>
</gene>
<evidence type="ECO:0000313" key="1">
    <source>
        <dbReference type="EMBL" id="OBV41167.1"/>
    </source>
</evidence>